<accession>A0AA37MAB4</accession>
<dbReference type="NCBIfam" id="TIGR04485">
    <property type="entry name" value="thiosulf_SoxX"/>
    <property type="match status" value="1"/>
</dbReference>
<evidence type="ECO:0000313" key="8">
    <source>
        <dbReference type="Proteomes" id="UP001055108"/>
    </source>
</evidence>
<dbReference type="RefSeq" id="WP_370880300.1">
    <property type="nucleotide sequence ID" value="NZ_BPQM01000029.1"/>
</dbReference>
<comment type="caution">
    <text evidence="7">The sequence shown here is derived from an EMBL/GenBank/DDBJ whole genome shotgun (WGS) entry which is preliminary data.</text>
</comment>
<dbReference type="GO" id="GO:0046872">
    <property type="term" value="F:metal ion binding"/>
    <property type="evidence" value="ECO:0007669"/>
    <property type="project" value="UniProtKB-KW"/>
</dbReference>
<keyword evidence="2 4" id="KW-0479">Metal-binding</keyword>
<evidence type="ECO:0000256" key="3">
    <source>
        <dbReference type="ARBA" id="ARBA00023004"/>
    </source>
</evidence>
<keyword evidence="5" id="KW-0732">Signal</keyword>
<dbReference type="GO" id="GO:0020037">
    <property type="term" value="F:heme binding"/>
    <property type="evidence" value="ECO:0007669"/>
    <property type="project" value="InterPro"/>
</dbReference>
<feature type="chain" id="PRO_5041432993" description="Cytochrome c domain-containing protein" evidence="5">
    <location>
        <begin position="25"/>
        <end position="161"/>
    </location>
</feature>
<evidence type="ECO:0000256" key="4">
    <source>
        <dbReference type="PROSITE-ProRule" id="PRU00433"/>
    </source>
</evidence>
<keyword evidence="1 4" id="KW-0349">Heme</keyword>
<protein>
    <recommendedName>
        <fullName evidence="6">Cytochrome c domain-containing protein</fullName>
    </recommendedName>
</protein>
<dbReference type="AlphaFoldDB" id="A0AA37MAB4"/>
<evidence type="ECO:0000256" key="5">
    <source>
        <dbReference type="SAM" id="SignalP"/>
    </source>
</evidence>
<reference evidence="7" key="1">
    <citation type="journal article" date="2016" name="Front. Microbiol.">
        <title>Genome Sequence of the Piezophilic, Mesophilic Sulfate-Reducing Bacterium Desulfovibrio indicus J2T.</title>
        <authorList>
            <person name="Cao J."/>
            <person name="Maignien L."/>
            <person name="Shao Z."/>
            <person name="Alain K."/>
            <person name="Jebbar M."/>
        </authorList>
    </citation>
    <scope>NUCLEOTIDE SEQUENCE</scope>
    <source>
        <strain evidence="7">NBRC 103626</strain>
    </source>
</reference>
<evidence type="ECO:0000259" key="6">
    <source>
        <dbReference type="PROSITE" id="PS51007"/>
    </source>
</evidence>
<dbReference type="InterPro" id="IPR030999">
    <property type="entry name" value="Thiosulf_SoxX"/>
</dbReference>
<dbReference type="EMBL" id="BPQM01000029">
    <property type="protein sequence ID" value="GJD78242.1"/>
    <property type="molecule type" value="Genomic_DNA"/>
</dbReference>
<dbReference type="InterPro" id="IPR036909">
    <property type="entry name" value="Cyt_c-like_dom_sf"/>
</dbReference>
<proteinExistence type="predicted"/>
<name>A0AA37MAB4_9HYPH</name>
<gene>
    <name evidence="7" type="ORF">NBEOAGPD_1456</name>
</gene>
<feature type="signal peptide" evidence="5">
    <location>
        <begin position="1"/>
        <end position="24"/>
    </location>
</feature>
<dbReference type="PROSITE" id="PS51007">
    <property type="entry name" value="CYTC"/>
    <property type="match status" value="1"/>
</dbReference>
<evidence type="ECO:0000313" key="7">
    <source>
        <dbReference type="EMBL" id="GJD78242.1"/>
    </source>
</evidence>
<dbReference type="SUPFAM" id="SSF46626">
    <property type="entry name" value="Cytochrome c"/>
    <property type="match status" value="1"/>
</dbReference>
<feature type="domain" description="Cytochrome c" evidence="6">
    <location>
        <begin position="47"/>
        <end position="151"/>
    </location>
</feature>
<evidence type="ECO:0000256" key="1">
    <source>
        <dbReference type="ARBA" id="ARBA00022617"/>
    </source>
</evidence>
<dbReference type="Gene3D" id="1.10.760.10">
    <property type="entry name" value="Cytochrome c-like domain"/>
    <property type="match status" value="1"/>
</dbReference>
<dbReference type="Proteomes" id="UP001055108">
    <property type="component" value="Unassembled WGS sequence"/>
</dbReference>
<evidence type="ECO:0000256" key="2">
    <source>
        <dbReference type="ARBA" id="ARBA00022723"/>
    </source>
</evidence>
<dbReference type="InterPro" id="IPR009056">
    <property type="entry name" value="Cyt_c-like_dom"/>
</dbReference>
<organism evidence="7 8">
    <name type="scientific">Methylobacterium gregans</name>
    <dbReference type="NCBI Taxonomy" id="374424"/>
    <lineage>
        <taxon>Bacteria</taxon>
        <taxon>Pseudomonadati</taxon>
        <taxon>Pseudomonadota</taxon>
        <taxon>Alphaproteobacteria</taxon>
        <taxon>Hyphomicrobiales</taxon>
        <taxon>Methylobacteriaceae</taxon>
        <taxon>Methylobacterium</taxon>
    </lineage>
</organism>
<keyword evidence="8" id="KW-1185">Reference proteome</keyword>
<dbReference type="GO" id="GO:0009055">
    <property type="term" value="F:electron transfer activity"/>
    <property type="evidence" value="ECO:0007669"/>
    <property type="project" value="InterPro"/>
</dbReference>
<reference evidence="7" key="2">
    <citation type="submission" date="2021-08" db="EMBL/GenBank/DDBJ databases">
        <authorList>
            <person name="Tani A."/>
            <person name="Ola A."/>
            <person name="Ogura Y."/>
            <person name="Katsura K."/>
            <person name="Hayashi T."/>
        </authorList>
    </citation>
    <scope>NUCLEOTIDE SEQUENCE</scope>
    <source>
        <strain evidence="7">NBRC 103626</strain>
    </source>
</reference>
<sequence length="161" mass="16923">MRLRRGAARLLPAVLALAAPGARAEEGLVPYAIVGDAISESLTGAPGDPARGRAIVADRTRGLCLLCHAGPFPEERFQGNLAPNLAGIGARRSPAELRLRLVDGRALNPDTIMPSYYSLSGLARVGRAWQGRPILSAGEIEDVVAFLATLRGPEGRPEGQP</sequence>
<keyword evidence="3 4" id="KW-0408">Iron</keyword>